<organism evidence="1 2">
    <name type="scientific">Podospora australis</name>
    <dbReference type="NCBI Taxonomy" id="1536484"/>
    <lineage>
        <taxon>Eukaryota</taxon>
        <taxon>Fungi</taxon>
        <taxon>Dikarya</taxon>
        <taxon>Ascomycota</taxon>
        <taxon>Pezizomycotina</taxon>
        <taxon>Sordariomycetes</taxon>
        <taxon>Sordariomycetidae</taxon>
        <taxon>Sordariales</taxon>
        <taxon>Podosporaceae</taxon>
        <taxon>Podospora</taxon>
    </lineage>
</organism>
<comment type="caution">
    <text evidence="1">The sequence shown here is derived from an EMBL/GenBank/DDBJ whole genome shotgun (WGS) entry which is preliminary data.</text>
</comment>
<name>A0AAN6WTL5_9PEZI</name>
<gene>
    <name evidence="1" type="ORF">QBC35DRAFT_502339</name>
</gene>
<protein>
    <submittedName>
        <fullName evidence="1">Uncharacterized protein</fullName>
    </submittedName>
</protein>
<sequence length="227" mass="24611">MIFTPKSGVSNDIIPELTRPRIFLTASFSHEVRMSLRTGSLLSISAISLLITSPVIADLVFSTSKSDFDKVLDIPSDVWDKAIIGMAVNATNDSEIKGKNMTLPYGPAAPDSVGWEYSIHVRDDIPAPNGLGFITGVELRTHGPYDEARPLPTNESILTVPMHPSWDICRLVWAGPNLRSDTPISGPGCKGFLPDDCIADLKQQLKDTGVCSFLSLVVAVVCINFEI</sequence>
<reference evidence="1" key="1">
    <citation type="journal article" date="2023" name="Mol. Phylogenet. Evol.">
        <title>Genome-scale phylogeny and comparative genomics of the fungal order Sordariales.</title>
        <authorList>
            <person name="Hensen N."/>
            <person name="Bonometti L."/>
            <person name="Westerberg I."/>
            <person name="Brannstrom I.O."/>
            <person name="Guillou S."/>
            <person name="Cros-Aarteil S."/>
            <person name="Calhoun S."/>
            <person name="Haridas S."/>
            <person name="Kuo A."/>
            <person name="Mondo S."/>
            <person name="Pangilinan J."/>
            <person name="Riley R."/>
            <person name="LaButti K."/>
            <person name="Andreopoulos B."/>
            <person name="Lipzen A."/>
            <person name="Chen C."/>
            <person name="Yan M."/>
            <person name="Daum C."/>
            <person name="Ng V."/>
            <person name="Clum A."/>
            <person name="Steindorff A."/>
            <person name="Ohm R.A."/>
            <person name="Martin F."/>
            <person name="Silar P."/>
            <person name="Natvig D.O."/>
            <person name="Lalanne C."/>
            <person name="Gautier V."/>
            <person name="Ament-Velasquez S.L."/>
            <person name="Kruys A."/>
            <person name="Hutchinson M.I."/>
            <person name="Powell A.J."/>
            <person name="Barry K."/>
            <person name="Miller A.N."/>
            <person name="Grigoriev I.V."/>
            <person name="Debuchy R."/>
            <person name="Gladieux P."/>
            <person name="Hiltunen Thoren M."/>
            <person name="Johannesson H."/>
        </authorList>
    </citation>
    <scope>NUCLEOTIDE SEQUENCE</scope>
    <source>
        <strain evidence="1">PSN309</strain>
    </source>
</reference>
<dbReference type="EMBL" id="MU864433">
    <property type="protein sequence ID" value="KAK4186057.1"/>
    <property type="molecule type" value="Genomic_DNA"/>
</dbReference>
<dbReference type="AlphaFoldDB" id="A0AAN6WTL5"/>
<proteinExistence type="predicted"/>
<dbReference type="Proteomes" id="UP001302126">
    <property type="component" value="Unassembled WGS sequence"/>
</dbReference>
<accession>A0AAN6WTL5</accession>
<reference evidence="1" key="2">
    <citation type="submission" date="2023-05" db="EMBL/GenBank/DDBJ databases">
        <authorList>
            <consortium name="Lawrence Berkeley National Laboratory"/>
            <person name="Steindorff A."/>
            <person name="Hensen N."/>
            <person name="Bonometti L."/>
            <person name="Westerberg I."/>
            <person name="Brannstrom I.O."/>
            <person name="Guillou S."/>
            <person name="Cros-Aarteil S."/>
            <person name="Calhoun S."/>
            <person name="Haridas S."/>
            <person name="Kuo A."/>
            <person name="Mondo S."/>
            <person name="Pangilinan J."/>
            <person name="Riley R."/>
            <person name="Labutti K."/>
            <person name="Andreopoulos B."/>
            <person name="Lipzen A."/>
            <person name="Chen C."/>
            <person name="Yanf M."/>
            <person name="Daum C."/>
            <person name="Ng V."/>
            <person name="Clum A."/>
            <person name="Ohm R."/>
            <person name="Martin F."/>
            <person name="Silar P."/>
            <person name="Natvig D."/>
            <person name="Lalanne C."/>
            <person name="Gautier V."/>
            <person name="Ament-Velasquez S.L."/>
            <person name="Kruys A."/>
            <person name="Hutchinson M.I."/>
            <person name="Powell A.J."/>
            <person name="Barry K."/>
            <person name="Miller A.N."/>
            <person name="Grigoriev I.V."/>
            <person name="Debuchy R."/>
            <person name="Gladieux P."/>
            <person name="Thoren M.H."/>
            <person name="Johannesson H."/>
        </authorList>
    </citation>
    <scope>NUCLEOTIDE SEQUENCE</scope>
    <source>
        <strain evidence="1">PSN309</strain>
    </source>
</reference>
<keyword evidence="2" id="KW-1185">Reference proteome</keyword>
<evidence type="ECO:0000313" key="1">
    <source>
        <dbReference type="EMBL" id="KAK4186057.1"/>
    </source>
</evidence>
<evidence type="ECO:0000313" key="2">
    <source>
        <dbReference type="Proteomes" id="UP001302126"/>
    </source>
</evidence>